<dbReference type="InterPro" id="IPR028612">
    <property type="entry name" value="Topoisom_1_IA"/>
</dbReference>
<comment type="caution">
    <text evidence="14">The sequence shown here is derived from an EMBL/GenBank/DDBJ whole genome shotgun (WGS) entry which is preliminary data.</text>
</comment>
<evidence type="ECO:0000256" key="3">
    <source>
        <dbReference type="ARBA" id="ARBA00022723"/>
    </source>
</evidence>
<dbReference type="InterPro" id="IPR000380">
    <property type="entry name" value="Topo_IA"/>
</dbReference>
<dbReference type="InterPro" id="IPR013825">
    <property type="entry name" value="Topo_IA_cen_sub2"/>
</dbReference>
<comment type="similarity">
    <text evidence="2 10">Belongs to the type IA topoisomerase family.</text>
</comment>
<reference evidence="14" key="1">
    <citation type="submission" date="2023-02" db="EMBL/GenBank/DDBJ databases">
        <title>Proposal of a novel subspecies: Alicyclobacillus hesperidum subspecies aegle.</title>
        <authorList>
            <person name="Goto K."/>
            <person name="Fujii T."/>
            <person name="Yasui K."/>
            <person name="Mochida K."/>
            <person name="Kato-Tanaka Y."/>
            <person name="Morohoshi S."/>
            <person name="An S.Y."/>
            <person name="Kasai H."/>
            <person name="Yokota A."/>
        </authorList>
    </citation>
    <scope>NUCLEOTIDE SEQUENCE</scope>
    <source>
        <strain evidence="14">DSM 12766</strain>
    </source>
</reference>
<dbReference type="SMART" id="SM00493">
    <property type="entry name" value="TOPRIM"/>
    <property type="match status" value="1"/>
</dbReference>
<dbReference type="GO" id="GO:0006265">
    <property type="term" value="P:DNA topological change"/>
    <property type="evidence" value="ECO:0007669"/>
    <property type="project" value="UniProtKB-UniRule"/>
</dbReference>
<dbReference type="Pfam" id="PF01131">
    <property type="entry name" value="Topoisom_bac"/>
    <property type="match status" value="1"/>
</dbReference>
<dbReference type="PROSITE" id="PS50880">
    <property type="entry name" value="TOPRIM"/>
    <property type="match status" value="1"/>
</dbReference>
<dbReference type="GO" id="GO:0003917">
    <property type="term" value="F:DNA topoisomerase type I (single strand cut, ATP-independent) activity"/>
    <property type="evidence" value="ECO:0007669"/>
    <property type="project" value="UniProtKB-UniRule"/>
</dbReference>
<evidence type="ECO:0000256" key="7">
    <source>
        <dbReference type="ARBA" id="ARBA00023029"/>
    </source>
</evidence>
<feature type="site" description="Interaction with DNA" evidence="10">
    <location>
        <position position="491"/>
    </location>
</feature>
<feature type="site" description="Interaction with DNA" evidence="10">
    <location>
        <position position="33"/>
    </location>
</feature>
<accession>A0AA37U5U4</accession>
<dbReference type="InterPro" id="IPR003601">
    <property type="entry name" value="Topo_IA_2"/>
</dbReference>
<evidence type="ECO:0000259" key="13">
    <source>
        <dbReference type="PROSITE" id="PS52039"/>
    </source>
</evidence>
<feature type="active site" description="O-(5'-phospho-DNA)-tyrosine intermediate" evidence="10">
    <location>
        <position position="298"/>
    </location>
</feature>
<dbReference type="InterPro" id="IPR006171">
    <property type="entry name" value="TOPRIM_dom"/>
</dbReference>
<keyword evidence="3" id="KW-0479">Metal-binding</keyword>
<feature type="domain" description="Topo IA-type catalytic" evidence="13">
    <location>
        <begin position="129"/>
        <end position="559"/>
    </location>
</feature>
<dbReference type="GO" id="GO:0003677">
    <property type="term" value="F:DNA binding"/>
    <property type="evidence" value="ECO:0007669"/>
    <property type="project" value="UniProtKB-KW"/>
</dbReference>
<dbReference type="GO" id="GO:0005694">
    <property type="term" value="C:chromosome"/>
    <property type="evidence" value="ECO:0007669"/>
    <property type="project" value="InterPro"/>
</dbReference>
<comment type="subunit">
    <text evidence="10">Monomer.</text>
</comment>
<dbReference type="AlphaFoldDB" id="A0AA37U5U4"/>
<dbReference type="CDD" id="cd03363">
    <property type="entry name" value="TOPRIM_TopoIA_TopoI"/>
    <property type="match status" value="1"/>
</dbReference>
<dbReference type="InterPro" id="IPR023405">
    <property type="entry name" value="Topo_IA_core_domain"/>
</dbReference>
<keyword evidence="5" id="KW-0862">Zinc</keyword>
<dbReference type="PRINTS" id="PR00417">
    <property type="entry name" value="PRTPISMRASEI"/>
</dbReference>
<dbReference type="InterPro" id="IPR013826">
    <property type="entry name" value="Topo_IA_cen_sub3"/>
</dbReference>
<feature type="region of interest" description="Disordered" evidence="11">
    <location>
        <begin position="336"/>
        <end position="359"/>
    </location>
</feature>
<evidence type="ECO:0000256" key="11">
    <source>
        <dbReference type="SAM" id="MobiDB-lite"/>
    </source>
</evidence>
<evidence type="ECO:0000259" key="12">
    <source>
        <dbReference type="PROSITE" id="PS50880"/>
    </source>
</evidence>
<organism evidence="14 15">
    <name type="scientific">Alicyclobacillus hesperidum</name>
    <dbReference type="NCBI Taxonomy" id="89784"/>
    <lineage>
        <taxon>Bacteria</taxon>
        <taxon>Bacillati</taxon>
        <taxon>Bacillota</taxon>
        <taxon>Bacilli</taxon>
        <taxon>Bacillales</taxon>
        <taxon>Alicyclobacillaceae</taxon>
        <taxon>Alicyclobacillus</taxon>
    </lineage>
</organism>
<protein>
    <recommendedName>
        <fullName evidence="10">DNA topoisomerase 1</fullName>
        <ecNumber evidence="10">5.6.2.1</ecNumber>
    </recommendedName>
    <alternativeName>
        <fullName evidence="10">DNA topoisomerase I</fullName>
    </alternativeName>
</protein>
<dbReference type="EC" id="5.6.2.1" evidence="10"/>
<name>A0AA37U5U4_9BACL</name>
<keyword evidence="4" id="KW-0863">Zinc-finger</keyword>
<dbReference type="InterPro" id="IPR013824">
    <property type="entry name" value="Topo_IA_cen_sub1"/>
</dbReference>
<dbReference type="SMART" id="SM00436">
    <property type="entry name" value="TOP1Bc"/>
    <property type="match status" value="1"/>
</dbReference>
<dbReference type="GO" id="GO:0008270">
    <property type="term" value="F:zinc ion binding"/>
    <property type="evidence" value="ECO:0007669"/>
    <property type="project" value="UniProtKB-KW"/>
</dbReference>
<feature type="site" description="Interaction with DNA" evidence="10">
    <location>
        <position position="139"/>
    </location>
</feature>
<sequence length="701" mass="79204">MADYLVIVESPAKAKTIGKYLGSRYTVKASMGHVRDLPKSQLGVDVDHGFEPKYITIRGKGDVIKTLRNASKKVKKVFLAADPDREGEAIAWHLQHILDLNPEEDCRVVFHEITKDAVQQAFKHPRKINMDLVNAQQTRRILDRLVGYQLSPLLWRKVKKGLSAGRVQSVAVRLIVDRENEIRKFQPEEYWTVDAIANVGSKKLISRFYGYDQEKTSLPNEDAVKELLRRMDNQALTVRRVKKSERRRNPAAPFTTSSLQQEAARKLGFRAYKTMSVAQQLYEGLDIPGEGTVGLITYMRTDSTRIAASAQEEARAFIQAEYGVDYVPDKPRQYAKNEDAQDAHEGIRPTSVHRHPDKLKDHLSRDQYRLYKLIWERFIASQMASAILDTTTVDSEINGAWFRATGSVVRFPGFMAVYIEGNDDADSDENGKLLPPVEEGDVLSVADVRPEQHFTQPPPRYSESSLVKAMEELGIGRPSTYAPTIDTILKRGYVVLEQKRFLPTELGEIVVNLLKENFNQLIDVDFTANMEQELDAVEDGEANWVALIDHFYHDFQKNLEEAESSLEHVEIKDEVSDVPCDKCGRMMVYKTGRYGKFLACPGFPECRNTKPIVKEAGVNCPKCGKPLLERRGKTRKVFYGCSGYPDCDYVLWQRPTGQSCPTCGHPMVERQSKGKVTVVCSNEKAHPHAPAFAESGSRKSS</sequence>
<feature type="site" description="Interaction with DNA" evidence="10">
    <location>
        <position position="155"/>
    </location>
</feature>
<proteinExistence type="inferred from homology"/>
<dbReference type="Gene3D" id="1.10.460.10">
    <property type="entry name" value="Topoisomerase I, domain 2"/>
    <property type="match status" value="1"/>
</dbReference>
<evidence type="ECO:0000256" key="1">
    <source>
        <dbReference type="ARBA" id="ARBA00000213"/>
    </source>
</evidence>
<dbReference type="SUPFAM" id="SSF57783">
    <property type="entry name" value="Zinc beta-ribbon"/>
    <property type="match status" value="2"/>
</dbReference>
<dbReference type="Gene3D" id="1.10.290.10">
    <property type="entry name" value="Topoisomerase I, domain 4"/>
    <property type="match status" value="1"/>
</dbReference>
<comment type="function">
    <text evidence="10">Releases the supercoiling and torsional tension of DNA, which is introduced during the DNA replication and transcription, by transiently cleaving and rejoining one strand of the DNA duplex. Introduces a single-strand break via transesterification at a target site in duplex DNA. The scissile phosphodiester is attacked by the catalytic tyrosine of the enzyme, resulting in the formation of a DNA-(5'-phosphotyrosyl)-enzyme intermediate and the expulsion of a 3'-OH DNA strand. The free DNA strand then undergoes passage around the unbroken strand, thus removing DNA supercoils. Finally, in the religation step, the DNA 3'-OH attacks the covalent intermediate to expel the active-site tyrosine and restore the DNA phosphodiester backbone.</text>
</comment>
<dbReference type="EMBL" id="BSRA01000001">
    <property type="protein sequence ID" value="GLV12349.1"/>
    <property type="molecule type" value="Genomic_DNA"/>
</dbReference>
<feature type="compositionally biased region" description="Basic and acidic residues" evidence="11">
    <location>
        <begin position="336"/>
        <end position="347"/>
    </location>
</feature>
<evidence type="ECO:0000256" key="8">
    <source>
        <dbReference type="ARBA" id="ARBA00023125"/>
    </source>
</evidence>
<dbReference type="Gene3D" id="2.70.20.10">
    <property type="entry name" value="Topoisomerase I, domain 3"/>
    <property type="match status" value="1"/>
</dbReference>
<dbReference type="InterPro" id="IPR013497">
    <property type="entry name" value="Topo_IA_cen"/>
</dbReference>
<feature type="site" description="Interaction with DNA" evidence="10">
    <location>
        <position position="143"/>
    </location>
</feature>
<keyword evidence="6" id="KW-0460">Magnesium</keyword>
<dbReference type="Gene3D" id="3.30.65.10">
    <property type="entry name" value="Bacterial Topoisomerase I, domain 1"/>
    <property type="match status" value="2"/>
</dbReference>
<dbReference type="InterPro" id="IPR005733">
    <property type="entry name" value="TopoI_bac-type"/>
</dbReference>
<dbReference type="CDD" id="cd00186">
    <property type="entry name" value="TOP1Ac"/>
    <property type="match status" value="1"/>
</dbReference>
<dbReference type="InterPro" id="IPR023406">
    <property type="entry name" value="Topo_IA_AS"/>
</dbReference>
<evidence type="ECO:0000256" key="9">
    <source>
        <dbReference type="ARBA" id="ARBA00023235"/>
    </source>
</evidence>
<feature type="region of interest" description="Interaction with DNA" evidence="10">
    <location>
        <begin position="163"/>
        <end position="168"/>
    </location>
</feature>
<dbReference type="SUPFAM" id="SSF56712">
    <property type="entry name" value="Prokaryotic type I DNA topoisomerase"/>
    <property type="match status" value="1"/>
</dbReference>
<dbReference type="NCBIfam" id="TIGR01051">
    <property type="entry name" value="topA_bact"/>
    <property type="match status" value="1"/>
</dbReference>
<comment type="catalytic activity">
    <reaction evidence="1 10">
        <text>ATP-independent breakage of single-stranded DNA, followed by passage and rejoining.</text>
        <dbReference type="EC" id="5.6.2.1"/>
    </reaction>
</comment>
<keyword evidence="8 10" id="KW-0238">DNA-binding</keyword>
<dbReference type="PROSITE" id="PS00396">
    <property type="entry name" value="TOPO_IA_1"/>
    <property type="match status" value="1"/>
</dbReference>
<dbReference type="InterPro" id="IPR034149">
    <property type="entry name" value="TOPRIM_TopoI"/>
</dbReference>
<evidence type="ECO:0000256" key="2">
    <source>
        <dbReference type="ARBA" id="ARBA00009446"/>
    </source>
</evidence>
<feature type="site" description="Interaction with DNA" evidence="10">
    <location>
        <position position="140"/>
    </location>
</feature>
<dbReference type="InterPro" id="IPR003602">
    <property type="entry name" value="Topo_IA_DNA-bd_dom"/>
</dbReference>
<dbReference type="Proteomes" id="UP001157137">
    <property type="component" value="Unassembled WGS sequence"/>
</dbReference>
<evidence type="ECO:0000313" key="14">
    <source>
        <dbReference type="EMBL" id="GLV12349.1"/>
    </source>
</evidence>
<dbReference type="PROSITE" id="PS52039">
    <property type="entry name" value="TOPO_IA_2"/>
    <property type="match status" value="1"/>
</dbReference>
<keyword evidence="9 10" id="KW-0413">Isomerase</keyword>
<feature type="site" description="Interaction with DNA" evidence="10">
    <location>
        <position position="300"/>
    </location>
</feature>
<dbReference type="PANTHER" id="PTHR42785:SF1">
    <property type="entry name" value="DNA TOPOISOMERASE"/>
    <property type="match status" value="1"/>
</dbReference>
<evidence type="ECO:0000256" key="5">
    <source>
        <dbReference type="ARBA" id="ARBA00022833"/>
    </source>
</evidence>
<evidence type="ECO:0000313" key="15">
    <source>
        <dbReference type="Proteomes" id="UP001157137"/>
    </source>
</evidence>
<dbReference type="RefSeq" id="WP_006447066.1">
    <property type="nucleotide sequence ID" value="NZ_BSRA01000001.1"/>
</dbReference>
<dbReference type="PANTHER" id="PTHR42785">
    <property type="entry name" value="DNA TOPOISOMERASE, TYPE IA, CORE"/>
    <property type="match status" value="1"/>
</dbReference>
<feature type="site" description="Interaction with DNA" evidence="10">
    <location>
        <position position="148"/>
    </location>
</feature>
<dbReference type="HAMAP" id="MF_00952">
    <property type="entry name" value="Topoisom_1_prok"/>
    <property type="match status" value="1"/>
</dbReference>
<dbReference type="InterPro" id="IPR013498">
    <property type="entry name" value="Topo_IA_Znf"/>
</dbReference>
<evidence type="ECO:0000256" key="6">
    <source>
        <dbReference type="ARBA" id="ARBA00022842"/>
    </source>
</evidence>
<dbReference type="Pfam" id="PF01751">
    <property type="entry name" value="Toprim"/>
    <property type="match status" value="1"/>
</dbReference>
<dbReference type="SMART" id="SM00437">
    <property type="entry name" value="TOP1Ac"/>
    <property type="match status" value="1"/>
</dbReference>
<feature type="domain" description="Toprim" evidence="12">
    <location>
        <begin position="3"/>
        <end position="113"/>
    </location>
</feature>
<evidence type="ECO:0000256" key="10">
    <source>
        <dbReference type="HAMAP-Rule" id="MF_00952"/>
    </source>
</evidence>
<gene>
    <name evidence="10 14" type="primary">topA</name>
    <name evidence="14" type="ORF">Heshes_00330</name>
</gene>
<dbReference type="Gene3D" id="3.40.50.140">
    <property type="match status" value="1"/>
</dbReference>
<dbReference type="Pfam" id="PF01396">
    <property type="entry name" value="Zn_ribbon_Top1"/>
    <property type="match status" value="3"/>
</dbReference>
<evidence type="ECO:0000256" key="4">
    <source>
        <dbReference type="ARBA" id="ARBA00022771"/>
    </source>
</evidence>
<keyword evidence="7 10" id="KW-0799">Topoisomerase</keyword>